<keyword evidence="1" id="KW-0472">Membrane</keyword>
<dbReference type="InterPro" id="IPR032820">
    <property type="entry name" value="ATPase_put"/>
</dbReference>
<accession>A0AAE3QUL5</accession>
<organism evidence="2 5">
    <name type="scientific">Xanthocytophaga flava</name>
    <dbReference type="NCBI Taxonomy" id="3048013"/>
    <lineage>
        <taxon>Bacteria</taxon>
        <taxon>Pseudomonadati</taxon>
        <taxon>Bacteroidota</taxon>
        <taxon>Cytophagia</taxon>
        <taxon>Cytophagales</taxon>
        <taxon>Rhodocytophagaceae</taxon>
        <taxon>Xanthocytophaga</taxon>
    </lineage>
</organism>
<feature type="transmembrane region" description="Helical" evidence="1">
    <location>
        <begin position="14"/>
        <end position="34"/>
    </location>
</feature>
<dbReference type="RefSeq" id="WP_313987631.1">
    <property type="nucleotide sequence ID" value="NZ_JASJOR010000005.1"/>
</dbReference>
<sequence>MKNSTNKKSPLSDYAKYSGLAFQMMATIALGVWGGTKLDQWTGWKFPVFTVILPMIGIVGSIILLIRSLPKQ</sequence>
<gene>
    <name evidence="2" type="ORF">QNI16_32645</name>
    <name evidence="3" type="ORF">QNI19_16950</name>
</gene>
<name>A0AAE3QUL5_9BACT</name>
<keyword evidence="1" id="KW-0812">Transmembrane</keyword>
<dbReference type="EMBL" id="JASJOS010000019">
    <property type="protein sequence ID" value="MDJ1485286.1"/>
    <property type="molecule type" value="Genomic_DNA"/>
</dbReference>
<feature type="transmembrane region" description="Helical" evidence="1">
    <location>
        <begin position="46"/>
        <end position="66"/>
    </location>
</feature>
<keyword evidence="1" id="KW-1133">Transmembrane helix</keyword>
<dbReference type="AlphaFoldDB" id="A0AAE3QUL5"/>
<evidence type="ECO:0000256" key="1">
    <source>
        <dbReference type="SAM" id="Phobius"/>
    </source>
</evidence>
<dbReference type="Pfam" id="PF09527">
    <property type="entry name" value="ATPase_gene1"/>
    <property type="match status" value="1"/>
</dbReference>
<dbReference type="Proteomes" id="UP001241110">
    <property type="component" value="Unassembled WGS sequence"/>
</dbReference>
<protein>
    <submittedName>
        <fullName evidence="2">AtpZ/AtpI family protein</fullName>
    </submittedName>
</protein>
<evidence type="ECO:0000313" key="5">
    <source>
        <dbReference type="Proteomes" id="UP001241110"/>
    </source>
</evidence>
<reference evidence="2 4" key="1">
    <citation type="submission" date="2023-05" db="EMBL/GenBank/DDBJ databases">
        <authorList>
            <person name="Zhang X."/>
        </authorList>
    </citation>
    <scope>NUCLEOTIDE SEQUENCE</scope>
    <source>
        <strain evidence="3 4">DM2B3-1</strain>
        <strain evidence="2">YF14B1</strain>
    </source>
</reference>
<evidence type="ECO:0000313" key="3">
    <source>
        <dbReference type="EMBL" id="MDJ1494637.1"/>
    </source>
</evidence>
<proteinExistence type="predicted"/>
<evidence type="ECO:0000313" key="4">
    <source>
        <dbReference type="Proteomes" id="UP001228581"/>
    </source>
</evidence>
<evidence type="ECO:0000313" key="2">
    <source>
        <dbReference type="EMBL" id="MDJ1485286.1"/>
    </source>
</evidence>
<keyword evidence="4" id="KW-1185">Reference proteome</keyword>
<comment type="caution">
    <text evidence="2">The sequence shown here is derived from an EMBL/GenBank/DDBJ whole genome shotgun (WGS) entry which is preliminary data.</text>
</comment>
<dbReference type="Proteomes" id="UP001228581">
    <property type="component" value="Unassembled WGS sequence"/>
</dbReference>
<dbReference type="EMBL" id="JASJOT010000010">
    <property type="protein sequence ID" value="MDJ1494637.1"/>
    <property type="molecule type" value="Genomic_DNA"/>
</dbReference>